<protein>
    <submittedName>
        <fullName evidence="3">Uncharacterized protein</fullName>
    </submittedName>
</protein>
<evidence type="ECO:0000313" key="3">
    <source>
        <dbReference type="EMBL" id="MBO0930750.1"/>
    </source>
</evidence>
<comment type="caution">
    <text evidence="3">The sequence shown here is derived from an EMBL/GenBank/DDBJ whole genome shotgun (WGS) entry which is preliminary data.</text>
</comment>
<dbReference type="AlphaFoldDB" id="A0A939G5F0"/>
<dbReference type="RefSeq" id="WP_207334708.1">
    <property type="nucleotide sequence ID" value="NZ_JAFMYU010000004.1"/>
</dbReference>
<organism evidence="3 4">
    <name type="scientific">Fibrella aquatilis</name>
    <dbReference type="NCBI Taxonomy" id="2817059"/>
    <lineage>
        <taxon>Bacteria</taxon>
        <taxon>Pseudomonadati</taxon>
        <taxon>Bacteroidota</taxon>
        <taxon>Cytophagia</taxon>
        <taxon>Cytophagales</taxon>
        <taxon>Spirosomataceae</taxon>
        <taxon>Fibrella</taxon>
    </lineage>
</organism>
<dbReference type="EMBL" id="JAFMYU010000004">
    <property type="protein sequence ID" value="MBO0930750.1"/>
    <property type="molecule type" value="Genomic_DNA"/>
</dbReference>
<keyword evidence="2" id="KW-0812">Transmembrane</keyword>
<keyword evidence="2" id="KW-0472">Membrane</keyword>
<accession>A0A939G5F0</accession>
<proteinExistence type="predicted"/>
<evidence type="ECO:0000313" key="4">
    <source>
        <dbReference type="Proteomes" id="UP000664795"/>
    </source>
</evidence>
<sequence length="294" mass="31816">MEKQPIDDLFARKLREAELPPSPDALSRLQSRLNSVPLPTQRRRVAVWWYGVAAASLILVALFSYQNNRSIKSAESTSLTAQTKKLTAAPNHTEVPVPLIAKVGEGAKPGRKQQILEEERGTVVITNKQRVPMPEVAEKAVIAKNATQSATPRTATRVDEQVAISSITPEPTAIKVEALATVATSKLAHPVQEVPQTVSVSTHLADQQRVVVLTIDEPESAESAPDMQPTKVASMSPAQTGSLAGLFAKVKQLKNGDALARATPVKRHSDARSRFGRVFEGMKESLKNDNTADQ</sequence>
<evidence type="ECO:0000256" key="1">
    <source>
        <dbReference type="SAM" id="MobiDB-lite"/>
    </source>
</evidence>
<dbReference type="Proteomes" id="UP000664795">
    <property type="component" value="Unassembled WGS sequence"/>
</dbReference>
<feature type="transmembrane region" description="Helical" evidence="2">
    <location>
        <begin position="47"/>
        <end position="65"/>
    </location>
</feature>
<name>A0A939G5F0_9BACT</name>
<reference evidence="3 4" key="1">
    <citation type="submission" date="2021-03" db="EMBL/GenBank/DDBJ databases">
        <title>Fibrella sp. HMF5036 genome sequencing and assembly.</title>
        <authorList>
            <person name="Kang H."/>
            <person name="Kim H."/>
            <person name="Bae S."/>
            <person name="Joh K."/>
        </authorList>
    </citation>
    <scope>NUCLEOTIDE SEQUENCE [LARGE SCALE GENOMIC DNA]</scope>
    <source>
        <strain evidence="3 4">HMF5036</strain>
    </source>
</reference>
<gene>
    <name evidence="3" type="ORF">J2I48_07100</name>
</gene>
<keyword evidence="2" id="KW-1133">Transmembrane helix</keyword>
<feature type="region of interest" description="Disordered" evidence="1">
    <location>
        <begin position="262"/>
        <end position="294"/>
    </location>
</feature>
<evidence type="ECO:0000256" key="2">
    <source>
        <dbReference type="SAM" id="Phobius"/>
    </source>
</evidence>
<keyword evidence="4" id="KW-1185">Reference proteome</keyword>